<dbReference type="PANTHER" id="PTHR42898">
    <property type="entry name" value="TROPINONE REDUCTASE"/>
    <property type="match status" value="1"/>
</dbReference>
<dbReference type="PRINTS" id="PR00080">
    <property type="entry name" value="SDRFAMILY"/>
</dbReference>
<evidence type="ECO:0000256" key="1">
    <source>
        <dbReference type="ARBA" id="ARBA00022857"/>
    </source>
</evidence>
<dbReference type="GO" id="GO:0016491">
    <property type="term" value="F:oxidoreductase activity"/>
    <property type="evidence" value="ECO:0007669"/>
    <property type="project" value="UniProtKB-KW"/>
</dbReference>
<dbReference type="PANTHER" id="PTHR42898:SF6">
    <property type="entry name" value="NADP-DEPENDENT MANNITOL DEHYDROGENASE"/>
    <property type="match status" value="1"/>
</dbReference>
<dbReference type="Gene3D" id="3.40.50.720">
    <property type="entry name" value="NAD(P)-binding Rossmann-like Domain"/>
    <property type="match status" value="1"/>
</dbReference>
<evidence type="ECO:0000256" key="2">
    <source>
        <dbReference type="ARBA" id="ARBA00023002"/>
    </source>
</evidence>
<dbReference type="EMBL" id="JBDFQZ010000012">
    <property type="protein sequence ID" value="KAK9673912.1"/>
    <property type="molecule type" value="Genomic_DNA"/>
</dbReference>
<dbReference type="PRINTS" id="PR00081">
    <property type="entry name" value="GDHRDH"/>
</dbReference>
<reference evidence="3 5" key="1">
    <citation type="submission" date="2024-03" db="EMBL/GenBank/DDBJ databases">
        <title>WGS assembly of Saponaria officinalis var. Norfolk2.</title>
        <authorList>
            <person name="Jenkins J."/>
            <person name="Shu S."/>
            <person name="Grimwood J."/>
            <person name="Barry K."/>
            <person name="Goodstein D."/>
            <person name="Schmutz J."/>
            <person name="Leebens-Mack J."/>
            <person name="Osbourn A."/>
        </authorList>
    </citation>
    <scope>NUCLEOTIDE SEQUENCE [LARGE SCALE GENOMIC DNA]</scope>
    <source>
        <strain evidence="5">cv. Norfolk2</strain>
        <strain evidence="3">JIC</strain>
        <tissue evidence="3">Leaf</tissue>
    </source>
</reference>
<dbReference type="FunFam" id="3.40.50.720:FF:000084">
    <property type="entry name" value="Short-chain dehydrogenase reductase"/>
    <property type="match status" value="1"/>
</dbReference>
<evidence type="ECO:0000313" key="3">
    <source>
        <dbReference type="EMBL" id="KAK9673910.1"/>
    </source>
</evidence>
<organism evidence="3 5">
    <name type="scientific">Saponaria officinalis</name>
    <name type="common">Common soapwort</name>
    <name type="synonym">Lychnis saponaria</name>
    <dbReference type="NCBI Taxonomy" id="3572"/>
    <lineage>
        <taxon>Eukaryota</taxon>
        <taxon>Viridiplantae</taxon>
        <taxon>Streptophyta</taxon>
        <taxon>Embryophyta</taxon>
        <taxon>Tracheophyta</taxon>
        <taxon>Spermatophyta</taxon>
        <taxon>Magnoliopsida</taxon>
        <taxon>eudicotyledons</taxon>
        <taxon>Gunneridae</taxon>
        <taxon>Pentapetalae</taxon>
        <taxon>Caryophyllales</taxon>
        <taxon>Caryophyllaceae</taxon>
        <taxon>Caryophylleae</taxon>
        <taxon>Saponaria</taxon>
    </lineage>
</organism>
<dbReference type="InterPro" id="IPR045000">
    <property type="entry name" value="TR"/>
</dbReference>
<dbReference type="Proteomes" id="UP001443914">
    <property type="component" value="Unassembled WGS sequence"/>
</dbReference>
<sequence>METKLAYNPKRWSLQGMTALVTGGTKGIGHSIIEEFIGLGAKVHTCARNEAELEACLLDWKSRGLPVTGSVCDVSSRPQREKLIETVTSIFDGKLHILVNNAGGVSGAQPTATCTEENFSNIMALNFESPYHLSQLAYPLFKASQIGTIVFISAVAGYMACDVGSVYGPAKGAINQLVKNLACEWAKDNIRVNGVAPGAIFTPLTQNAFIDEKISKGVNARIPLGRPGLPNEVSSVVTFLCLPTASYVTGQTVIVDGGFSINAFIPF</sequence>
<comment type="caution">
    <text evidence="3">The sequence shown here is derived from an EMBL/GenBank/DDBJ whole genome shotgun (WGS) entry which is preliminary data.</text>
</comment>
<name>A0AAW1HD12_SAPOF</name>
<evidence type="ECO:0000313" key="4">
    <source>
        <dbReference type="EMBL" id="KAK9673912.1"/>
    </source>
</evidence>
<gene>
    <name evidence="3" type="ORF">RND81_12G198100</name>
    <name evidence="4" type="ORF">RND81_12G198300</name>
</gene>
<keyword evidence="1" id="KW-0521">NADP</keyword>
<proteinExistence type="predicted"/>
<dbReference type="SUPFAM" id="SSF51735">
    <property type="entry name" value="NAD(P)-binding Rossmann-fold domains"/>
    <property type="match status" value="1"/>
</dbReference>
<dbReference type="Pfam" id="PF13561">
    <property type="entry name" value="adh_short_C2"/>
    <property type="match status" value="1"/>
</dbReference>
<keyword evidence="5" id="KW-1185">Reference proteome</keyword>
<dbReference type="AlphaFoldDB" id="A0AAW1HD12"/>
<protein>
    <submittedName>
        <fullName evidence="3">Uncharacterized protein</fullName>
    </submittedName>
</protein>
<dbReference type="EMBL" id="JBDFQZ010000012">
    <property type="protein sequence ID" value="KAK9673910.1"/>
    <property type="molecule type" value="Genomic_DNA"/>
</dbReference>
<accession>A0AAW1HD12</accession>
<keyword evidence="2" id="KW-0560">Oxidoreductase</keyword>
<dbReference type="InterPro" id="IPR036291">
    <property type="entry name" value="NAD(P)-bd_dom_sf"/>
</dbReference>
<evidence type="ECO:0000313" key="5">
    <source>
        <dbReference type="Proteomes" id="UP001443914"/>
    </source>
</evidence>
<dbReference type="InterPro" id="IPR002347">
    <property type="entry name" value="SDR_fam"/>
</dbReference>